<dbReference type="RefSeq" id="WP_345340584.1">
    <property type="nucleotide sequence ID" value="NZ_BAABLI010000015.1"/>
</dbReference>
<feature type="domain" description="Response regulatory" evidence="7">
    <location>
        <begin position="4"/>
        <end position="118"/>
    </location>
</feature>
<dbReference type="Gene3D" id="3.40.50.2300">
    <property type="match status" value="1"/>
</dbReference>
<keyword evidence="4" id="KW-0238">DNA-binding</keyword>
<feature type="modified residue" description="4-aspartylphosphate" evidence="6">
    <location>
        <position position="53"/>
    </location>
</feature>
<dbReference type="Proteomes" id="UP001597380">
    <property type="component" value="Unassembled WGS sequence"/>
</dbReference>
<dbReference type="InterPro" id="IPR009057">
    <property type="entry name" value="Homeodomain-like_sf"/>
</dbReference>
<accession>A0ABW4XSE1</accession>
<organism evidence="8 9">
    <name type="scientific">Corallincola platygyrae</name>
    <dbReference type="NCBI Taxonomy" id="1193278"/>
    <lineage>
        <taxon>Bacteria</taxon>
        <taxon>Pseudomonadati</taxon>
        <taxon>Pseudomonadota</taxon>
        <taxon>Gammaproteobacteria</taxon>
        <taxon>Alteromonadales</taxon>
        <taxon>Psychromonadaceae</taxon>
        <taxon>Corallincola</taxon>
    </lineage>
</organism>
<dbReference type="Pfam" id="PF00072">
    <property type="entry name" value="Response_reg"/>
    <property type="match status" value="1"/>
</dbReference>
<evidence type="ECO:0000256" key="6">
    <source>
        <dbReference type="PROSITE-ProRule" id="PRU00169"/>
    </source>
</evidence>
<dbReference type="SUPFAM" id="SSF46689">
    <property type="entry name" value="Homeodomain-like"/>
    <property type="match status" value="1"/>
</dbReference>
<dbReference type="InterPro" id="IPR002197">
    <property type="entry name" value="HTH_Fis"/>
</dbReference>
<dbReference type="PANTHER" id="PTHR48111">
    <property type="entry name" value="REGULATOR OF RPOS"/>
    <property type="match status" value="1"/>
</dbReference>
<dbReference type="Pfam" id="PF02954">
    <property type="entry name" value="HTH_8"/>
    <property type="match status" value="1"/>
</dbReference>
<proteinExistence type="predicted"/>
<keyword evidence="3" id="KW-0805">Transcription regulation</keyword>
<evidence type="ECO:0000256" key="2">
    <source>
        <dbReference type="ARBA" id="ARBA00023012"/>
    </source>
</evidence>
<dbReference type="PROSITE" id="PS50110">
    <property type="entry name" value="RESPONSE_REGULATORY"/>
    <property type="match status" value="1"/>
</dbReference>
<dbReference type="SUPFAM" id="SSF52172">
    <property type="entry name" value="CheY-like"/>
    <property type="match status" value="1"/>
</dbReference>
<evidence type="ECO:0000313" key="8">
    <source>
        <dbReference type="EMBL" id="MFD2097421.1"/>
    </source>
</evidence>
<dbReference type="InterPro" id="IPR011006">
    <property type="entry name" value="CheY-like_superfamily"/>
</dbReference>
<comment type="caution">
    <text evidence="8">The sequence shown here is derived from an EMBL/GenBank/DDBJ whole genome shotgun (WGS) entry which is preliminary data.</text>
</comment>
<dbReference type="Gene3D" id="1.10.10.60">
    <property type="entry name" value="Homeodomain-like"/>
    <property type="match status" value="1"/>
</dbReference>
<keyword evidence="9" id="KW-1185">Reference proteome</keyword>
<dbReference type="PANTHER" id="PTHR48111:SF1">
    <property type="entry name" value="TWO-COMPONENT RESPONSE REGULATOR ORR33"/>
    <property type="match status" value="1"/>
</dbReference>
<dbReference type="SMART" id="SM00448">
    <property type="entry name" value="REC"/>
    <property type="match status" value="1"/>
</dbReference>
<evidence type="ECO:0000256" key="4">
    <source>
        <dbReference type="ARBA" id="ARBA00023125"/>
    </source>
</evidence>
<reference evidence="9" key="1">
    <citation type="journal article" date="2019" name="Int. J. Syst. Evol. Microbiol.">
        <title>The Global Catalogue of Microorganisms (GCM) 10K type strain sequencing project: providing services to taxonomists for standard genome sequencing and annotation.</title>
        <authorList>
            <consortium name="The Broad Institute Genomics Platform"/>
            <consortium name="The Broad Institute Genome Sequencing Center for Infectious Disease"/>
            <person name="Wu L."/>
            <person name="Ma J."/>
        </authorList>
    </citation>
    <scope>NUCLEOTIDE SEQUENCE [LARGE SCALE GENOMIC DNA]</scope>
    <source>
        <strain evidence="9">CGMCC 1.10992</strain>
    </source>
</reference>
<dbReference type="InterPro" id="IPR039420">
    <property type="entry name" value="WalR-like"/>
</dbReference>
<sequence length="184" mass="20604">MPLRLLVIEDDQDFSRIVCRRLSREGYECREAANATDALLTARQWRPEYILLDVKLAEQSGLSLISPLRQLLPSSRIVLLTGYASIANAVEAIHAGADDYLAKPADTQTIVAALQGKAKTHSTVDSDQFNAGVDEPKMTPERLEWEHIQQVMKANDGNISKTAEQLGMHRRTLQRKLKKRPVSQ</sequence>
<evidence type="ECO:0000256" key="3">
    <source>
        <dbReference type="ARBA" id="ARBA00023015"/>
    </source>
</evidence>
<dbReference type="PRINTS" id="PR01590">
    <property type="entry name" value="HTHFIS"/>
</dbReference>
<protein>
    <submittedName>
        <fullName evidence="8">Response regulator transcription factor</fullName>
    </submittedName>
</protein>
<keyword evidence="5" id="KW-0804">Transcription</keyword>
<gene>
    <name evidence="8" type="ORF">ACFSJ3_15590</name>
</gene>
<dbReference type="InterPro" id="IPR001789">
    <property type="entry name" value="Sig_transdc_resp-reg_receiver"/>
</dbReference>
<keyword evidence="2" id="KW-0902">Two-component regulatory system</keyword>
<evidence type="ECO:0000256" key="1">
    <source>
        <dbReference type="ARBA" id="ARBA00022553"/>
    </source>
</evidence>
<evidence type="ECO:0000313" key="9">
    <source>
        <dbReference type="Proteomes" id="UP001597380"/>
    </source>
</evidence>
<name>A0ABW4XSE1_9GAMM</name>
<evidence type="ECO:0000259" key="7">
    <source>
        <dbReference type="PROSITE" id="PS50110"/>
    </source>
</evidence>
<keyword evidence="1 6" id="KW-0597">Phosphoprotein</keyword>
<dbReference type="CDD" id="cd17563">
    <property type="entry name" value="REC_RegA-like"/>
    <property type="match status" value="1"/>
</dbReference>
<dbReference type="EMBL" id="JBHUHT010000017">
    <property type="protein sequence ID" value="MFD2097421.1"/>
    <property type="molecule type" value="Genomic_DNA"/>
</dbReference>
<evidence type="ECO:0000256" key="5">
    <source>
        <dbReference type="ARBA" id="ARBA00023163"/>
    </source>
</evidence>